<dbReference type="RefSeq" id="WP_098735160.1">
    <property type="nucleotide sequence ID" value="NZ_PDKW01000038.1"/>
</dbReference>
<gene>
    <name evidence="3" type="ORF">CRT60_03965</name>
</gene>
<organism evidence="3 4">
    <name type="scientific">Azospirillum palustre</name>
    <dbReference type="NCBI Taxonomy" id="2044885"/>
    <lineage>
        <taxon>Bacteria</taxon>
        <taxon>Pseudomonadati</taxon>
        <taxon>Pseudomonadota</taxon>
        <taxon>Alphaproteobacteria</taxon>
        <taxon>Rhodospirillales</taxon>
        <taxon>Azospirillaceae</taxon>
        <taxon>Azospirillum</taxon>
    </lineage>
</organism>
<accession>A0A2B8BK59</accession>
<evidence type="ECO:0008006" key="5">
    <source>
        <dbReference type="Google" id="ProtNLM"/>
    </source>
</evidence>
<dbReference type="AlphaFoldDB" id="A0A2B8BK59"/>
<feature type="region of interest" description="Disordered" evidence="1">
    <location>
        <begin position="153"/>
        <end position="184"/>
    </location>
</feature>
<dbReference type="OrthoDB" id="7204915at2"/>
<feature type="transmembrane region" description="Helical" evidence="2">
    <location>
        <begin position="51"/>
        <end position="69"/>
    </location>
</feature>
<protein>
    <recommendedName>
        <fullName evidence="5">GNAT family acetyltransferase</fullName>
    </recommendedName>
</protein>
<evidence type="ECO:0000313" key="4">
    <source>
        <dbReference type="Proteomes" id="UP000225379"/>
    </source>
</evidence>
<evidence type="ECO:0000256" key="1">
    <source>
        <dbReference type="SAM" id="MobiDB-lite"/>
    </source>
</evidence>
<keyword evidence="2" id="KW-0812">Transmembrane</keyword>
<feature type="transmembrane region" description="Helical" evidence="2">
    <location>
        <begin position="119"/>
        <end position="139"/>
    </location>
</feature>
<reference evidence="4" key="1">
    <citation type="submission" date="2017-10" db="EMBL/GenBank/DDBJ databases">
        <authorList>
            <person name="Kravchenko I.K."/>
            <person name="Grouzdev D.S."/>
        </authorList>
    </citation>
    <scope>NUCLEOTIDE SEQUENCE [LARGE SCALE GENOMIC DNA]</scope>
    <source>
        <strain evidence="4">B2</strain>
    </source>
</reference>
<feature type="transmembrane region" description="Helical" evidence="2">
    <location>
        <begin position="89"/>
        <end position="107"/>
    </location>
</feature>
<keyword evidence="2" id="KW-0472">Membrane</keyword>
<comment type="caution">
    <text evidence="3">The sequence shown here is derived from an EMBL/GenBank/DDBJ whole genome shotgun (WGS) entry which is preliminary data.</text>
</comment>
<proteinExistence type="predicted"/>
<evidence type="ECO:0000313" key="3">
    <source>
        <dbReference type="EMBL" id="PGH58331.1"/>
    </source>
</evidence>
<name>A0A2B8BK59_9PROT</name>
<keyword evidence="4" id="KW-1185">Reference proteome</keyword>
<keyword evidence="2" id="KW-1133">Transmembrane helix</keyword>
<evidence type="ECO:0000256" key="2">
    <source>
        <dbReference type="SAM" id="Phobius"/>
    </source>
</evidence>
<dbReference type="Proteomes" id="UP000225379">
    <property type="component" value="Unassembled WGS sequence"/>
</dbReference>
<sequence>MFESASRVMYFLAAATLGLFAMMFIALSALTVVEGVVALDSAVLTSAMLDGVGMIVLAIAVFEIAKYLYEEEIVRERELRRADEARRTLTKFLTTIIIAASLEGLVLVFEARTSEISAIIYPVMLLGVVTLLVVGLGAFQLLARKAESIHVDPAASDADEAEEDKRPAVQADGTQADGTQAGGD</sequence>
<dbReference type="EMBL" id="PDKW01000038">
    <property type="protein sequence ID" value="PGH58331.1"/>
    <property type="molecule type" value="Genomic_DNA"/>
</dbReference>